<sequence length="335" mass="39370">MFLWFLSFLNVVALCLAQLNIAHDQGMMVHEIVSIIVTKNQNFYPSEKYFDAEVQFEAFNKIFHLLLYEDLKFRDMEIESFQPSTQIRANSTFYEGILRNKTFDSSVSGYFHKGTFCGTVTEHKTMYFLEPASVVFPNDSSRSEKMVVYRSEDSVEWEEADMKKASKDRDVMRDEFSKGWNRNGMNFENISSQRNEIPLFWMKIPHAPKYFSYLNRVVNKSGDTDRACQIEMVADHTLYEYFNKDVDDVSGFLYLHAKYTDSIFRKTDFDGDGLPDNIRIVAKKITVYKSVDDPEYTLARVKDLHELLLKFSMRIQRHCLSICISNRWVRELVNI</sequence>
<dbReference type="Proteomes" id="UP001054945">
    <property type="component" value="Unassembled WGS sequence"/>
</dbReference>
<comment type="caution">
    <text evidence="2">The sequence shown here is derived from an EMBL/GenBank/DDBJ whole genome shotgun (WGS) entry which is preliminary data.</text>
</comment>
<gene>
    <name evidence="2" type="primary">sup-17_1</name>
    <name evidence="2" type="ORF">CEXT_152451</name>
</gene>
<dbReference type="PANTHER" id="PTHR45702:SF2">
    <property type="entry name" value="KUZBANIAN, ISOFORM A"/>
    <property type="match status" value="1"/>
</dbReference>
<evidence type="ECO:0000256" key="1">
    <source>
        <dbReference type="SAM" id="SignalP"/>
    </source>
</evidence>
<keyword evidence="2" id="KW-0645">Protease</keyword>
<evidence type="ECO:0000313" key="2">
    <source>
        <dbReference type="EMBL" id="GIY84340.1"/>
    </source>
</evidence>
<keyword evidence="2" id="KW-0482">Metalloprotease</keyword>
<dbReference type="GO" id="GO:0005886">
    <property type="term" value="C:plasma membrane"/>
    <property type="evidence" value="ECO:0007669"/>
    <property type="project" value="TreeGrafter"/>
</dbReference>
<feature type="chain" id="PRO_5043360550" evidence="1">
    <location>
        <begin position="18"/>
        <end position="335"/>
    </location>
</feature>
<dbReference type="Gene3D" id="3.40.390.10">
    <property type="entry name" value="Collagenase (Catalytic Domain)"/>
    <property type="match status" value="1"/>
</dbReference>
<accession>A0AAV4WN37</accession>
<evidence type="ECO:0000313" key="3">
    <source>
        <dbReference type="Proteomes" id="UP001054945"/>
    </source>
</evidence>
<keyword evidence="3" id="KW-1185">Reference proteome</keyword>
<organism evidence="2 3">
    <name type="scientific">Caerostris extrusa</name>
    <name type="common">Bark spider</name>
    <name type="synonym">Caerostris bankana</name>
    <dbReference type="NCBI Taxonomy" id="172846"/>
    <lineage>
        <taxon>Eukaryota</taxon>
        <taxon>Metazoa</taxon>
        <taxon>Ecdysozoa</taxon>
        <taxon>Arthropoda</taxon>
        <taxon>Chelicerata</taxon>
        <taxon>Arachnida</taxon>
        <taxon>Araneae</taxon>
        <taxon>Araneomorphae</taxon>
        <taxon>Entelegynae</taxon>
        <taxon>Araneoidea</taxon>
        <taxon>Araneidae</taxon>
        <taxon>Caerostris</taxon>
    </lineage>
</organism>
<dbReference type="AlphaFoldDB" id="A0AAV4WN37"/>
<dbReference type="InterPro" id="IPR024079">
    <property type="entry name" value="MetalloPept_cat_dom_sf"/>
</dbReference>
<dbReference type="SUPFAM" id="SSF55486">
    <property type="entry name" value="Metalloproteases ('zincins'), catalytic domain"/>
    <property type="match status" value="1"/>
</dbReference>
<feature type="signal peptide" evidence="1">
    <location>
        <begin position="1"/>
        <end position="17"/>
    </location>
</feature>
<proteinExistence type="predicted"/>
<protein>
    <submittedName>
        <fullName evidence="2">Disintegrin and metalloproteinase domain-containing protein 10</fullName>
    </submittedName>
</protein>
<dbReference type="PANTHER" id="PTHR45702">
    <property type="entry name" value="ADAM10/ADAM17 METALLOPEPTIDASE FAMILY MEMBER"/>
    <property type="match status" value="1"/>
</dbReference>
<dbReference type="GO" id="GO:0007219">
    <property type="term" value="P:Notch signaling pathway"/>
    <property type="evidence" value="ECO:0007669"/>
    <property type="project" value="TreeGrafter"/>
</dbReference>
<reference evidence="2 3" key="1">
    <citation type="submission" date="2021-06" db="EMBL/GenBank/DDBJ databases">
        <title>Caerostris extrusa draft genome.</title>
        <authorList>
            <person name="Kono N."/>
            <person name="Arakawa K."/>
        </authorList>
    </citation>
    <scope>NUCLEOTIDE SEQUENCE [LARGE SCALE GENOMIC DNA]</scope>
</reference>
<dbReference type="EMBL" id="BPLR01016504">
    <property type="protein sequence ID" value="GIY84340.1"/>
    <property type="molecule type" value="Genomic_DNA"/>
</dbReference>
<keyword evidence="1" id="KW-0732">Signal</keyword>
<name>A0AAV4WN37_CAEEX</name>
<dbReference type="InterPro" id="IPR051489">
    <property type="entry name" value="ADAM_Metalloproteinase"/>
</dbReference>
<keyword evidence="2" id="KW-0378">Hydrolase</keyword>
<dbReference type="GO" id="GO:0004222">
    <property type="term" value="F:metalloendopeptidase activity"/>
    <property type="evidence" value="ECO:0007669"/>
    <property type="project" value="TreeGrafter"/>
</dbReference>
<dbReference type="GO" id="GO:0006509">
    <property type="term" value="P:membrane protein ectodomain proteolysis"/>
    <property type="evidence" value="ECO:0007669"/>
    <property type="project" value="TreeGrafter"/>
</dbReference>